<evidence type="ECO:0000259" key="6">
    <source>
        <dbReference type="SMART" id="SM00382"/>
    </source>
</evidence>
<dbReference type="InterPro" id="IPR036388">
    <property type="entry name" value="WH-like_DNA-bd_sf"/>
</dbReference>
<gene>
    <name evidence="7" type="ORF">METZ01_LOCUS132420</name>
</gene>
<dbReference type="Pfam" id="PF00004">
    <property type="entry name" value="AAA"/>
    <property type="match status" value="1"/>
</dbReference>
<dbReference type="Gene3D" id="3.40.50.300">
    <property type="entry name" value="P-loop containing nucleotide triphosphate hydrolases"/>
    <property type="match status" value="1"/>
</dbReference>
<evidence type="ECO:0000313" key="7">
    <source>
        <dbReference type="EMBL" id="SVA79566.1"/>
    </source>
</evidence>
<dbReference type="AlphaFoldDB" id="A0A381YRA7"/>
<dbReference type="EMBL" id="UINC01018867">
    <property type="protein sequence ID" value="SVA79566.1"/>
    <property type="molecule type" value="Genomic_DNA"/>
</dbReference>
<organism evidence="7">
    <name type="scientific">marine metagenome</name>
    <dbReference type="NCBI Taxonomy" id="408172"/>
    <lineage>
        <taxon>unclassified sequences</taxon>
        <taxon>metagenomes</taxon>
        <taxon>ecological metagenomes</taxon>
    </lineage>
</organism>
<dbReference type="InterPro" id="IPR003959">
    <property type="entry name" value="ATPase_AAA_core"/>
</dbReference>
<dbReference type="PANTHER" id="PTHR42848">
    <property type="match status" value="1"/>
</dbReference>
<dbReference type="InterPro" id="IPR008823">
    <property type="entry name" value="RuvB_wg_C"/>
</dbReference>
<evidence type="ECO:0000256" key="5">
    <source>
        <dbReference type="ARBA" id="ARBA00023204"/>
    </source>
</evidence>
<evidence type="ECO:0000256" key="4">
    <source>
        <dbReference type="ARBA" id="ARBA00023172"/>
    </source>
</evidence>
<name>A0A381YRA7_9ZZZZ</name>
<feature type="domain" description="AAA+ ATPase" evidence="6">
    <location>
        <begin position="35"/>
        <end position="174"/>
    </location>
</feature>
<evidence type="ECO:0000256" key="2">
    <source>
        <dbReference type="ARBA" id="ARBA00022763"/>
    </source>
</evidence>
<dbReference type="GO" id="GO:0006310">
    <property type="term" value="P:DNA recombination"/>
    <property type="evidence" value="ECO:0007669"/>
    <property type="project" value="UniProtKB-KW"/>
</dbReference>
<dbReference type="Gene3D" id="1.10.10.10">
    <property type="entry name" value="Winged helix-like DNA-binding domain superfamily/Winged helix DNA-binding domain"/>
    <property type="match status" value="1"/>
</dbReference>
<dbReference type="CDD" id="cd00009">
    <property type="entry name" value="AAA"/>
    <property type="match status" value="1"/>
</dbReference>
<dbReference type="GO" id="GO:0006281">
    <property type="term" value="P:DNA repair"/>
    <property type="evidence" value="ECO:0007669"/>
    <property type="project" value="UniProtKB-KW"/>
</dbReference>
<keyword evidence="3" id="KW-0378">Hydrolase</keyword>
<keyword evidence="2" id="KW-0227">DNA damage</keyword>
<dbReference type="GO" id="GO:0003677">
    <property type="term" value="F:DNA binding"/>
    <property type="evidence" value="ECO:0007669"/>
    <property type="project" value="InterPro"/>
</dbReference>
<dbReference type="GO" id="GO:0005524">
    <property type="term" value="F:ATP binding"/>
    <property type="evidence" value="ECO:0007669"/>
    <property type="project" value="InterPro"/>
</dbReference>
<evidence type="ECO:0000256" key="1">
    <source>
        <dbReference type="ARBA" id="ARBA00022490"/>
    </source>
</evidence>
<dbReference type="InterPro" id="IPR004605">
    <property type="entry name" value="DNA_helicase_Holl-junc_RuvB"/>
</dbReference>
<proteinExistence type="predicted"/>
<dbReference type="Pfam" id="PF05491">
    <property type="entry name" value="WHD_RuvB"/>
    <property type="match status" value="1"/>
</dbReference>
<reference evidence="7" key="1">
    <citation type="submission" date="2018-05" db="EMBL/GenBank/DDBJ databases">
        <authorList>
            <person name="Lanie J.A."/>
            <person name="Ng W.-L."/>
            <person name="Kazmierczak K.M."/>
            <person name="Andrzejewski T.M."/>
            <person name="Davidsen T.M."/>
            <person name="Wayne K.J."/>
            <person name="Tettelin H."/>
            <person name="Glass J.I."/>
            <person name="Rusch D."/>
            <person name="Podicherti R."/>
            <person name="Tsui H.-C.T."/>
            <person name="Winkler M.E."/>
        </authorList>
    </citation>
    <scope>NUCLEOTIDE SEQUENCE</scope>
</reference>
<sequence>MTTTAVTNLFPEIIGQDPAKRKLSFFIEGYEKTKVIPHLMLTAPKGAGKTMLARAFAQCLLDEETVHPKKFLELNCATIKNLRQFVEQVMTVFFVNQDITVLFDECSELPKDVTMALLTMLNPNKHNRNTFNYEQYSFIIDFKRITFIFATTEPQEVFHALMDRMERIDLEDYTHEELGKIMKLNLEDIEFEDKLLSESIAPTLRGNARAAQKMSIHITSYCRTQDKNYFNKKDWLALVKILDVLPFGMTKIELRLLQTLKREGQLRLYNLAAKMQMTRGAIMNGIEVYLQKLSLIEITQNGRRLSKEGEKLFEESKLDKEDKKDIILSV</sequence>
<dbReference type="GO" id="GO:0009378">
    <property type="term" value="F:four-way junction helicase activity"/>
    <property type="evidence" value="ECO:0007669"/>
    <property type="project" value="InterPro"/>
</dbReference>
<dbReference type="GO" id="GO:0016887">
    <property type="term" value="F:ATP hydrolysis activity"/>
    <property type="evidence" value="ECO:0007669"/>
    <property type="project" value="InterPro"/>
</dbReference>
<keyword evidence="5" id="KW-0234">DNA repair</keyword>
<protein>
    <recommendedName>
        <fullName evidence="6">AAA+ ATPase domain-containing protein</fullName>
    </recommendedName>
</protein>
<dbReference type="SMART" id="SM00382">
    <property type="entry name" value="AAA"/>
    <property type="match status" value="1"/>
</dbReference>
<accession>A0A381YRA7</accession>
<dbReference type="SUPFAM" id="SSF52540">
    <property type="entry name" value="P-loop containing nucleoside triphosphate hydrolases"/>
    <property type="match status" value="1"/>
</dbReference>
<dbReference type="InterPro" id="IPR003593">
    <property type="entry name" value="AAA+_ATPase"/>
</dbReference>
<keyword evidence="4" id="KW-0233">DNA recombination</keyword>
<keyword evidence="1" id="KW-0963">Cytoplasm</keyword>
<dbReference type="PANTHER" id="PTHR42848:SF1">
    <property type="entry name" value="HOLLIDAY JUNCTION BRANCH MIGRATION COMPLEX SUBUNIT RUVB"/>
    <property type="match status" value="1"/>
</dbReference>
<dbReference type="InterPro" id="IPR027417">
    <property type="entry name" value="P-loop_NTPase"/>
</dbReference>
<evidence type="ECO:0000256" key="3">
    <source>
        <dbReference type="ARBA" id="ARBA00022801"/>
    </source>
</evidence>